<name>A0A5N6DAZ9_ASPPA</name>
<organism evidence="1 2">
    <name type="scientific">Aspergillus parasiticus</name>
    <dbReference type="NCBI Taxonomy" id="5067"/>
    <lineage>
        <taxon>Eukaryota</taxon>
        <taxon>Fungi</taxon>
        <taxon>Dikarya</taxon>
        <taxon>Ascomycota</taxon>
        <taxon>Pezizomycotina</taxon>
        <taxon>Eurotiomycetes</taxon>
        <taxon>Eurotiomycetidae</taxon>
        <taxon>Eurotiales</taxon>
        <taxon>Aspergillaceae</taxon>
        <taxon>Aspergillus</taxon>
        <taxon>Aspergillus subgen. Circumdati</taxon>
    </lineage>
</organism>
<proteinExistence type="predicted"/>
<gene>
    <name evidence="1" type="ORF">BDV34DRAFT_200964</name>
</gene>
<dbReference type="VEuPathDB" id="FungiDB:BDV34DRAFT_200964"/>
<evidence type="ECO:0000313" key="2">
    <source>
        <dbReference type="Proteomes" id="UP000326532"/>
    </source>
</evidence>
<reference evidence="1 2" key="1">
    <citation type="submission" date="2019-04" db="EMBL/GenBank/DDBJ databases">
        <title>Fungal friends and foes A comparative genomics study of 23 Aspergillus species from section Flavi.</title>
        <authorList>
            <consortium name="DOE Joint Genome Institute"/>
            <person name="Kjaerbolling I."/>
            <person name="Vesth T.C."/>
            <person name="Frisvad J.C."/>
            <person name="Nybo J.L."/>
            <person name="Theobald S."/>
            <person name="Kildgaard S."/>
            <person name="Petersen T.I."/>
            <person name="Kuo A."/>
            <person name="Sato A."/>
            <person name="Lyhne E.K."/>
            <person name="Kogle M.E."/>
            <person name="Wiebenga A."/>
            <person name="Kun R.S."/>
            <person name="Lubbers R.J."/>
            <person name="Makela M.R."/>
            <person name="Barry K."/>
            <person name="Chovatia M."/>
            <person name="Clum A."/>
            <person name="Daum C."/>
            <person name="Haridas S."/>
            <person name="He G."/>
            <person name="LaButti K."/>
            <person name="Lipzen A."/>
            <person name="Mondo S."/>
            <person name="Pangilinan J."/>
            <person name="Riley R."/>
            <person name="Salamov A."/>
            <person name="Simmons B.A."/>
            <person name="Magnuson J.K."/>
            <person name="Henrissat B."/>
            <person name="Mortensen U.H."/>
            <person name="Larsen T.O."/>
            <person name="De vries R.P."/>
            <person name="Grigoriev I.V."/>
            <person name="Machida M."/>
            <person name="Baker S.E."/>
            <person name="Andersen M.R."/>
        </authorList>
    </citation>
    <scope>NUCLEOTIDE SEQUENCE [LARGE SCALE GENOMIC DNA]</scope>
    <source>
        <strain evidence="1 2">CBS 117618</strain>
    </source>
</reference>
<dbReference type="EMBL" id="ML735004">
    <property type="protein sequence ID" value="KAB8202424.1"/>
    <property type="molecule type" value="Genomic_DNA"/>
</dbReference>
<protein>
    <submittedName>
        <fullName evidence="1">Uncharacterized protein</fullName>
    </submittedName>
</protein>
<accession>A0A5N6DAZ9</accession>
<dbReference type="AlphaFoldDB" id="A0A5N6DAZ9"/>
<evidence type="ECO:0000313" key="1">
    <source>
        <dbReference type="EMBL" id="KAB8202424.1"/>
    </source>
</evidence>
<keyword evidence="2" id="KW-1185">Reference proteome</keyword>
<dbReference type="Proteomes" id="UP000326532">
    <property type="component" value="Unassembled WGS sequence"/>
</dbReference>
<sequence>MHMPCVATLLFFPSSWSTRDRGLRRACDISLGIPGLRVPNIFRKALRGVRLYFYSIFFYLRTETGYVLQRLGKASFSEYTLRNR</sequence>